<evidence type="ECO:0000313" key="20">
    <source>
        <dbReference type="EMBL" id="GAA5142124.1"/>
    </source>
</evidence>
<dbReference type="InterPro" id="IPR005260">
    <property type="entry name" value="Asp_kin_monofn"/>
</dbReference>
<dbReference type="InterPro" id="IPR054352">
    <property type="entry name" value="ACT_Aspartokinase"/>
</dbReference>
<accession>A0ABP9P7Y2</accession>
<evidence type="ECO:0000256" key="2">
    <source>
        <dbReference type="ARBA" id="ARBA00004766"/>
    </source>
</evidence>
<evidence type="ECO:0000256" key="16">
    <source>
        <dbReference type="RuleBase" id="RU003448"/>
    </source>
</evidence>
<dbReference type="SUPFAM" id="SSF53633">
    <property type="entry name" value="Carbamate kinase-like"/>
    <property type="match status" value="1"/>
</dbReference>
<dbReference type="InterPro" id="IPR018042">
    <property type="entry name" value="Aspartate_kinase_CS"/>
</dbReference>
<sequence length="426" mass="44088">MEANVVASGICSGTQQLRTVGGREPLVWKFGGTSVADHDRLRAAAKRMVAAQRAGHDVVAILSAMGTSTDALSAMAYEMSARPPLRELDALLSVGESVSCALASMAVADLGSHAVSLSGPQAGIRTDDNHGNARLNDIEPVRIREALADGSIVLVTGFQGMSESGDVTTLGRGGSDASAVAVAAALGARECEIFTDVPGVFTADPRIVPDASRLDRIRHEEMLEMAEAGAAVLQPRAVELAMTHGINIHLRSSFSTEDGTWIGQAEGRFEARGTFDVTGIAHRRQESLYGVRDVEASEVAAALAARGIAMGTAVPRAGGLLEFTAPGVGAPETTAALDAMEIPAKVNENLSSLAVVGLGIGRRPDIIAHSLAALRAAGIAPRLVTTMPGRVSVLVDPSLLEEAVRVLHATFIPVAPDPRLMVGPAA</sequence>
<evidence type="ECO:0000256" key="6">
    <source>
        <dbReference type="ARBA" id="ARBA00013059"/>
    </source>
</evidence>
<keyword evidence="14" id="KW-0457">Lysine biosynthesis</keyword>
<feature type="domain" description="Aspartate/glutamate/uridylate kinase" evidence="18">
    <location>
        <begin position="26"/>
        <end position="251"/>
    </location>
</feature>
<dbReference type="InterPro" id="IPR036393">
    <property type="entry name" value="AceGlu_kinase-like_sf"/>
</dbReference>
<dbReference type="PROSITE" id="PS00324">
    <property type="entry name" value="ASPARTOKINASE"/>
    <property type="match status" value="1"/>
</dbReference>
<keyword evidence="8 17" id="KW-0028">Amino-acid biosynthesis</keyword>
<dbReference type="PANTHER" id="PTHR21499:SF3">
    <property type="entry name" value="ASPARTOKINASE"/>
    <property type="match status" value="1"/>
</dbReference>
<dbReference type="PANTHER" id="PTHR21499">
    <property type="entry name" value="ASPARTATE KINASE"/>
    <property type="match status" value="1"/>
</dbReference>
<keyword evidence="12" id="KW-0067">ATP-binding</keyword>
<dbReference type="EC" id="2.7.2.4" evidence="6 16"/>
<proteinExistence type="inferred from homology"/>
<reference evidence="21" key="1">
    <citation type="journal article" date="2019" name="Int. J. Syst. Evol. Microbiol.">
        <title>The Global Catalogue of Microorganisms (GCM) 10K type strain sequencing project: providing services to taxonomists for standard genome sequencing and annotation.</title>
        <authorList>
            <consortium name="The Broad Institute Genomics Platform"/>
            <consortium name="The Broad Institute Genome Sequencing Center for Infectious Disease"/>
            <person name="Wu L."/>
            <person name="Ma J."/>
        </authorList>
    </citation>
    <scope>NUCLEOTIDE SEQUENCE [LARGE SCALE GENOMIC DNA]</scope>
    <source>
        <strain evidence="21">JCM 18302</strain>
    </source>
</reference>
<comment type="caution">
    <text evidence="20">The sequence shown here is derived from an EMBL/GenBank/DDBJ whole genome shotgun (WGS) entry which is preliminary data.</text>
</comment>
<evidence type="ECO:0000256" key="4">
    <source>
        <dbReference type="ARBA" id="ARBA00005139"/>
    </source>
</evidence>
<evidence type="ECO:0000259" key="19">
    <source>
        <dbReference type="Pfam" id="PF22468"/>
    </source>
</evidence>
<dbReference type="InterPro" id="IPR041740">
    <property type="entry name" value="AKii-LysC-BS"/>
</dbReference>
<dbReference type="Pfam" id="PF00696">
    <property type="entry name" value="AA_kinase"/>
    <property type="match status" value="1"/>
</dbReference>
<evidence type="ECO:0000256" key="12">
    <source>
        <dbReference type="ARBA" id="ARBA00022840"/>
    </source>
</evidence>
<dbReference type="Proteomes" id="UP001500804">
    <property type="component" value="Unassembled WGS sequence"/>
</dbReference>
<dbReference type="NCBIfam" id="NF005155">
    <property type="entry name" value="PRK06635.1-4"/>
    <property type="match status" value="1"/>
</dbReference>
<name>A0ABP9P7Y2_9PSEU</name>
<comment type="pathway">
    <text evidence="3 17">Amino-acid biosynthesis; L-methionine biosynthesis via de novo pathway; L-homoserine from L-aspartate: step 1/3.</text>
</comment>
<comment type="pathway">
    <text evidence="4 17">Amino-acid biosynthesis; L-threonine biosynthesis; L-threonine from L-aspartate: step 1/5.</text>
</comment>
<dbReference type="CDD" id="cd04261">
    <property type="entry name" value="AAK_AKii-LysC-BS"/>
    <property type="match status" value="1"/>
</dbReference>
<evidence type="ECO:0000256" key="1">
    <source>
        <dbReference type="ARBA" id="ARBA00002843"/>
    </source>
</evidence>
<dbReference type="NCBIfam" id="NF005154">
    <property type="entry name" value="PRK06635.1-2"/>
    <property type="match status" value="1"/>
</dbReference>
<evidence type="ECO:0000256" key="7">
    <source>
        <dbReference type="ARBA" id="ARBA00016273"/>
    </source>
</evidence>
<evidence type="ECO:0000256" key="3">
    <source>
        <dbReference type="ARBA" id="ARBA00004986"/>
    </source>
</evidence>
<dbReference type="Gene3D" id="3.40.1160.10">
    <property type="entry name" value="Acetylglutamate kinase-like"/>
    <property type="match status" value="1"/>
</dbReference>
<keyword evidence="21" id="KW-1185">Reference proteome</keyword>
<evidence type="ECO:0000259" key="18">
    <source>
        <dbReference type="Pfam" id="PF00696"/>
    </source>
</evidence>
<dbReference type="Pfam" id="PF22468">
    <property type="entry name" value="ACT_9"/>
    <property type="match status" value="1"/>
</dbReference>
<comment type="similarity">
    <text evidence="5 16">Belongs to the aspartokinase family.</text>
</comment>
<keyword evidence="10" id="KW-0547">Nucleotide-binding</keyword>
<evidence type="ECO:0000256" key="8">
    <source>
        <dbReference type="ARBA" id="ARBA00022605"/>
    </source>
</evidence>
<evidence type="ECO:0000256" key="15">
    <source>
        <dbReference type="ARBA" id="ARBA00047872"/>
    </source>
</evidence>
<dbReference type="Gene3D" id="3.30.2130.10">
    <property type="entry name" value="VC0802-like"/>
    <property type="match status" value="1"/>
</dbReference>
<evidence type="ECO:0000256" key="17">
    <source>
        <dbReference type="RuleBase" id="RU004249"/>
    </source>
</evidence>
<comment type="catalytic activity">
    <reaction evidence="15 16">
        <text>L-aspartate + ATP = 4-phospho-L-aspartate + ADP</text>
        <dbReference type="Rhea" id="RHEA:23776"/>
        <dbReference type="ChEBI" id="CHEBI:29991"/>
        <dbReference type="ChEBI" id="CHEBI:30616"/>
        <dbReference type="ChEBI" id="CHEBI:57535"/>
        <dbReference type="ChEBI" id="CHEBI:456216"/>
        <dbReference type="EC" id="2.7.2.4"/>
    </reaction>
</comment>
<organism evidence="20 21">
    <name type="scientific">Pseudonocardia adelaidensis</name>
    <dbReference type="NCBI Taxonomy" id="648754"/>
    <lineage>
        <taxon>Bacteria</taxon>
        <taxon>Bacillati</taxon>
        <taxon>Actinomycetota</taxon>
        <taxon>Actinomycetes</taxon>
        <taxon>Pseudonocardiales</taxon>
        <taxon>Pseudonocardiaceae</taxon>
        <taxon>Pseudonocardia</taxon>
    </lineage>
</organism>
<evidence type="ECO:0000256" key="13">
    <source>
        <dbReference type="ARBA" id="ARBA00022915"/>
    </source>
</evidence>
<dbReference type="NCBIfam" id="TIGR00657">
    <property type="entry name" value="asp_kinases"/>
    <property type="match status" value="1"/>
</dbReference>
<feature type="domain" description="Aspartokinase ACT" evidence="19">
    <location>
        <begin position="354"/>
        <end position="411"/>
    </location>
</feature>
<protein>
    <recommendedName>
        <fullName evidence="7 16">Aspartokinase</fullName>
        <ecNumber evidence="6 16">2.7.2.4</ecNumber>
    </recommendedName>
</protein>
<evidence type="ECO:0000256" key="11">
    <source>
        <dbReference type="ARBA" id="ARBA00022777"/>
    </source>
</evidence>
<comment type="function">
    <text evidence="1">Catalyzes the phosphorylation of the beta-carboxyl group of aspartic acid with ATP to yield 4-phospho-L-aspartate, which is involved in the branched biosynthetic pathway leading to the biosynthesis of amino acids lysine, threonine, isoleucine and methionine.</text>
</comment>
<dbReference type="PIRSF" id="PIRSF000726">
    <property type="entry name" value="Asp_kin"/>
    <property type="match status" value="1"/>
</dbReference>
<dbReference type="InterPro" id="IPR045865">
    <property type="entry name" value="ACT-like_dom_sf"/>
</dbReference>
<evidence type="ECO:0000256" key="14">
    <source>
        <dbReference type="ARBA" id="ARBA00023154"/>
    </source>
</evidence>
<evidence type="ECO:0000256" key="9">
    <source>
        <dbReference type="ARBA" id="ARBA00022679"/>
    </source>
</evidence>
<dbReference type="InterPro" id="IPR001048">
    <property type="entry name" value="Asp/Glu/Uridylate_kinase"/>
</dbReference>
<gene>
    <name evidence="20" type="ORF">GCM10023320_82050</name>
</gene>
<keyword evidence="13" id="KW-0220">Diaminopimelate biosynthesis</keyword>
<dbReference type="GO" id="GO:0016301">
    <property type="term" value="F:kinase activity"/>
    <property type="evidence" value="ECO:0007669"/>
    <property type="project" value="UniProtKB-KW"/>
</dbReference>
<comment type="pathway">
    <text evidence="2 17">Amino-acid biosynthesis; L-lysine biosynthesis via DAP pathway; (S)-tetrahydrodipicolinate from L-aspartate: step 1/4.</text>
</comment>
<evidence type="ECO:0000256" key="10">
    <source>
        <dbReference type="ARBA" id="ARBA00022741"/>
    </source>
</evidence>
<dbReference type="SUPFAM" id="SSF55021">
    <property type="entry name" value="ACT-like"/>
    <property type="match status" value="1"/>
</dbReference>
<dbReference type="InterPro" id="IPR001341">
    <property type="entry name" value="Asp_kinase"/>
</dbReference>
<evidence type="ECO:0000256" key="5">
    <source>
        <dbReference type="ARBA" id="ARBA00010122"/>
    </source>
</evidence>
<evidence type="ECO:0000313" key="21">
    <source>
        <dbReference type="Proteomes" id="UP001500804"/>
    </source>
</evidence>
<keyword evidence="9 16" id="KW-0808">Transferase</keyword>
<dbReference type="EMBL" id="BAABJO010000058">
    <property type="protein sequence ID" value="GAA5142124.1"/>
    <property type="molecule type" value="Genomic_DNA"/>
</dbReference>
<keyword evidence="11 16" id="KW-0418">Kinase</keyword>